<evidence type="ECO:0000256" key="1">
    <source>
        <dbReference type="ARBA" id="ARBA00022450"/>
    </source>
</evidence>
<dbReference type="SUPFAM" id="SSF53474">
    <property type="entry name" value="alpha/beta-Hydrolases"/>
    <property type="match status" value="1"/>
</dbReference>
<dbReference type="PANTHER" id="PTHR24096:SF267">
    <property type="entry name" value="MALONATE--COA LIGASE ACSF3, MITOCHONDRIAL"/>
    <property type="match status" value="1"/>
</dbReference>
<dbReference type="InterPro" id="IPR001031">
    <property type="entry name" value="Thioesterase"/>
</dbReference>
<dbReference type="OrthoDB" id="10253869at2759"/>
<evidence type="ECO:0000313" key="4">
    <source>
        <dbReference type="Proteomes" id="UP000452235"/>
    </source>
</evidence>
<dbReference type="InterPro" id="IPR029058">
    <property type="entry name" value="AB_hydrolase_fold"/>
</dbReference>
<gene>
    <name evidence="3" type="ORF">ATEIFO6365_0002010500</name>
</gene>
<dbReference type="InterPro" id="IPR042099">
    <property type="entry name" value="ANL_N_sf"/>
</dbReference>
<evidence type="ECO:0000313" key="3">
    <source>
        <dbReference type="EMBL" id="GFF12995.1"/>
    </source>
</evidence>
<sequence length="925" mass="102869">MTLNNLQALLRRVAARDNSGHVVVYDLGSTKDPKSYSYQDLLRVAIKASVALRKTSDLHPGSVILLHFDNHWDNIVWFWAASFAGCLPAISASFSNDASQRAAHIERLSTTLMHPLCLTNERIKTDFAGQDAIQPLAVETLVLNGDVSLEALPQEHPEPSLSDDALLLFTSGSSGNSKGVCLSHGQILASISGKYAVRPLPDNTSFLNWVGLDHVAAIVEIHLQAMYALKTQIHVPAADILSSPANFLQLLEKHRVSRTFAPNFFLAKLRDLLQENDSLPEPRRWDLRSLEYVASGGEANVTKTCDRLSEYLVAFGAPKDVIVPGFGMTETCAGSIFNTRCPEYDKSRSAEFASVGTCMPGISMRVTDLSNNVLPPGEIGHLQLTGLVVFKRYFNNASATEEAFTPDGWFKTGDMGCIDENGCLTLTGRAKENMIINGVNHSPHEIETALDKIPGLTPSYSCCFSFFPSGGETEEICVVYLPTYSPDDLAARAQTADAISKTVLMCTGSRPHVLPLEREALPKSSLGKLARAKIKAAYERGEYAAYQNANNELMRRYRETTRAEPQNDLEKTLLEVFTRSLSITDDAFDVKTPIFDVGINSVELIRLKRDIEDHLGMAASAIPMIMLMTHSTVRDLATALEKLQGPREYDPVVTLQSHGHKNPLWLVHPGAGEVLVFINLAQYIVDRPVYALRARGFNDGEQPFETIEEATASYYNGIRSRQPHGPYALAGYCYGSMLAFEVAKMLESHGEEVRFLGSFNLPPHIKMRMRELDWKECLLHLAYFLDLVSQKRSREMSVELEGLSHDEILDSVIQNANMERYAELSLNRPLLVRWADVAYELHRMAFDYDPAGCVAGMDVFFSIPLAIAAASKTEWRNVHLSQWEDFTRTVPKFHDVAGEHYSMIGPDHVFSFQKTLRKALEERGM</sequence>
<protein>
    <submittedName>
        <fullName evidence="3">Acetyl-CoA synthetase-like protein</fullName>
    </submittedName>
</protein>
<dbReference type="GO" id="GO:0031957">
    <property type="term" value="F:very long-chain fatty acid-CoA ligase activity"/>
    <property type="evidence" value="ECO:0007669"/>
    <property type="project" value="TreeGrafter"/>
</dbReference>
<dbReference type="SUPFAM" id="SSF47336">
    <property type="entry name" value="ACP-like"/>
    <property type="match status" value="1"/>
</dbReference>
<dbReference type="Gene3D" id="1.10.1200.10">
    <property type="entry name" value="ACP-like"/>
    <property type="match status" value="1"/>
</dbReference>
<keyword evidence="4" id="KW-1185">Reference proteome</keyword>
<accession>A0A5M3YXB4</accession>
<dbReference type="InterPro" id="IPR000873">
    <property type="entry name" value="AMP-dep_synth/lig_dom"/>
</dbReference>
<keyword evidence="2" id="KW-0597">Phosphoprotein</keyword>
<dbReference type="EMBL" id="BLJY01000002">
    <property type="protein sequence ID" value="GFF12995.1"/>
    <property type="molecule type" value="Genomic_DNA"/>
</dbReference>
<dbReference type="InterPro" id="IPR045851">
    <property type="entry name" value="AMP-bd_C_sf"/>
</dbReference>
<comment type="caution">
    <text evidence="3">The sequence shown here is derived from an EMBL/GenBank/DDBJ whole genome shotgun (WGS) entry which is preliminary data.</text>
</comment>
<keyword evidence="1" id="KW-0596">Phosphopantetheine</keyword>
<dbReference type="PANTHER" id="PTHR24096">
    <property type="entry name" value="LONG-CHAIN-FATTY-ACID--COA LIGASE"/>
    <property type="match status" value="1"/>
</dbReference>
<dbReference type="Gene3D" id="3.30.300.30">
    <property type="match status" value="1"/>
</dbReference>
<dbReference type="InterPro" id="IPR020845">
    <property type="entry name" value="AMP-binding_CS"/>
</dbReference>
<organism evidence="3 4">
    <name type="scientific">Aspergillus terreus</name>
    <dbReference type="NCBI Taxonomy" id="33178"/>
    <lineage>
        <taxon>Eukaryota</taxon>
        <taxon>Fungi</taxon>
        <taxon>Dikarya</taxon>
        <taxon>Ascomycota</taxon>
        <taxon>Pezizomycotina</taxon>
        <taxon>Eurotiomycetes</taxon>
        <taxon>Eurotiomycetidae</taxon>
        <taxon>Eurotiales</taxon>
        <taxon>Aspergillaceae</taxon>
        <taxon>Aspergillus</taxon>
        <taxon>Aspergillus subgen. Circumdati</taxon>
    </lineage>
</organism>
<dbReference type="Pfam" id="PF00501">
    <property type="entry name" value="AMP-binding"/>
    <property type="match status" value="1"/>
</dbReference>
<name>A0A5M3YXB4_ASPTE</name>
<dbReference type="GO" id="GO:0006633">
    <property type="term" value="P:fatty acid biosynthetic process"/>
    <property type="evidence" value="ECO:0007669"/>
    <property type="project" value="TreeGrafter"/>
</dbReference>
<dbReference type="VEuPathDB" id="FungiDB:ATEG_02004"/>
<dbReference type="PROSITE" id="PS50075">
    <property type="entry name" value="CARRIER"/>
    <property type="match status" value="1"/>
</dbReference>
<dbReference type="Proteomes" id="UP000452235">
    <property type="component" value="Unassembled WGS sequence"/>
</dbReference>
<dbReference type="SUPFAM" id="SSF56801">
    <property type="entry name" value="Acetyl-CoA synthetase-like"/>
    <property type="match status" value="1"/>
</dbReference>
<dbReference type="AlphaFoldDB" id="A0A5M3YXB4"/>
<dbReference type="InterPro" id="IPR009081">
    <property type="entry name" value="PP-bd_ACP"/>
</dbReference>
<proteinExistence type="predicted"/>
<evidence type="ECO:0000256" key="2">
    <source>
        <dbReference type="ARBA" id="ARBA00022553"/>
    </source>
</evidence>
<dbReference type="Gene3D" id="3.40.50.12780">
    <property type="entry name" value="N-terminal domain of ligase-like"/>
    <property type="match status" value="1"/>
</dbReference>
<dbReference type="Pfam" id="PF00550">
    <property type="entry name" value="PP-binding"/>
    <property type="match status" value="1"/>
</dbReference>
<dbReference type="Gene3D" id="3.40.50.1820">
    <property type="entry name" value="alpha/beta hydrolase"/>
    <property type="match status" value="1"/>
</dbReference>
<dbReference type="InterPro" id="IPR036736">
    <property type="entry name" value="ACP-like_sf"/>
</dbReference>
<dbReference type="PROSITE" id="PS00455">
    <property type="entry name" value="AMP_BINDING"/>
    <property type="match status" value="1"/>
</dbReference>
<reference evidence="3 4" key="1">
    <citation type="submission" date="2020-01" db="EMBL/GenBank/DDBJ databases">
        <title>Aspergillus terreus IFO 6365 whole genome shotgun sequence.</title>
        <authorList>
            <person name="Kanamasa S."/>
            <person name="Takahashi H."/>
        </authorList>
    </citation>
    <scope>NUCLEOTIDE SEQUENCE [LARGE SCALE GENOMIC DNA]</scope>
    <source>
        <strain evidence="3 4">IFO 6365</strain>
    </source>
</reference>
<dbReference type="Pfam" id="PF00975">
    <property type="entry name" value="Thioesterase"/>
    <property type="match status" value="1"/>
</dbReference>